<evidence type="ECO:0000259" key="3">
    <source>
        <dbReference type="Pfam" id="PF22827"/>
    </source>
</evidence>
<proteinExistence type="predicted"/>
<keyword evidence="2" id="KW-1133">Transmembrane helix</keyword>
<feature type="domain" description="Gliding motility protein GldL-like N-terminal" evidence="3">
    <location>
        <begin position="19"/>
        <end position="78"/>
    </location>
</feature>
<keyword evidence="5" id="KW-1185">Reference proteome</keyword>
<keyword evidence="1" id="KW-0175">Coiled coil</keyword>
<dbReference type="Proteomes" id="UP000181976">
    <property type="component" value="Unassembled WGS sequence"/>
</dbReference>
<dbReference type="NCBIfam" id="TIGR03513">
    <property type="entry name" value="GldL_gliding"/>
    <property type="match status" value="1"/>
</dbReference>
<dbReference type="InterPro" id="IPR019852">
    <property type="entry name" value="Motility-assoc_prot_GldL"/>
</dbReference>
<gene>
    <name evidence="4" type="ORF">SAMN05444380_105165</name>
</gene>
<feature type="transmembrane region" description="Helical" evidence="2">
    <location>
        <begin position="40"/>
        <end position="61"/>
    </location>
</feature>
<protein>
    <submittedName>
        <fullName evidence="4">Gliding motility-associated protein GldL</fullName>
    </submittedName>
</protein>
<evidence type="ECO:0000256" key="2">
    <source>
        <dbReference type="SAM" id="Phobius"/>
    </source>
</evidence>
<dbReference type="Gene3D" id="1.20.58.60">
    <property type="match status" value="1"/>
</dbReference>
<feature type="transmembrane region" description="Helical" evidence="2">
    <location>
        <begin position="15"/>
        <end position="33"/>
    </location>
</feature>
<dbReference type="AlphaFoldDB" id="A0A1I1XCG1"/>
<evidence type="ECO:0000313" key="5">
    <source>
        <dbReference type="Proteomes" id="UP000181976"/>
    </source>
</evidence>
<feature type="coiled-coil region" evidence="1">
    <location>
        <begin position="224"/>
        <end position="251"/>
    </location>
</feature>
<sequence>MGLSEFVQSPGYKKFMAKVYGWGAALVLAGALFKIQHYPGAGIMLNIGMGTEIIIFFLSAFEPPHEMPDWSIVFPELVGLEPREDLRFRGGGGGSDLAALIESGALEPEVVEKLGEGIKKLAATSGQLADLSDASLATESYLQSMKMASESVSKLSTTHSQSIHEFEALKNSYNAVAQQVAEGGKKLAENMAAAGSNLVRDIEESGKELVASYKSFSQTINENAGKVKGQVENYNNQLMEANKQLSAINSVYEMQLKSFSEQLEASKNVTQQFGVIHEQFNKSVEDAKVYNEQLNKLSKSVSELNTIYGNMLSAMNMGSNA</sequence>
<keyword evidence="2" id="KW-0812">Transmembrane</keyword>
<organism evidence="4 5">
    <name type="scientific">Thermophagus xiamenensis</name>
    <dbReference type="NCBI Taxonomy" id="385682"/>
    <lineage>
        <taxon>Bacteria</taxon>
        <taxon>Pseudomonadati</taxon>
        <taxon>Bacteroidota</taxon>
        <taxon>Bacteroidia</taxon>
        <taxon>Marinilabiliales</taxon>
        <taxon>Marinilabiliaceae</taxon>
        <taxon>Thermophagus</taxon>
    </lineage>
</organism>
<dbReference type="EMBL" id="FONA01000005">
    <property type="protein sequence ID" value="SFE03413.1"/>
    <property type="molecule type" value="Genomic_DNA"/>
</dbReference>
<dbReference type="OrthoDB" id="1466660at2"/>
<accession>A0A1I1XCG1</accession>
<dbReference type="eggNOG" id="ENOG502Z8HM">
    <property type="taxonomic scope" value="Bacteria"/>
</dbReference>
<dbReference type="STRING" id="385682.SAMN05444380_105165"/>
<keyword evidence="2" id="KW-0472">Membrane</keyword>
<dbReference type="InterPro" id="IPR055087">
    <property type="entry name" value="GldL-like_N"/>
</dbReference>
<dbReference type="InParanoid" id="A0A1I1XCG1"/>
<evidence type="ECO:0000313" key="4">
    <source>
        <dbReference type="EMBL" id="SFE03413.1"/>
    </source>
</evidence>
<dbReference type="RefSeq" id="WP_010526607.1">
    <property type="nucleotide sequence ID" value="NZ_AFSL01000014.1"/>
</dbReference>
<name>A0A1I1XCG1_9BACT</name>
<evidence type="ECO:0000256" key="1">
    <source>
        <dbReference type="SAM" id="Coils"/>
    </source>
</evidence>
<dbReference type="Pfam" id="PF22827">
    <property type="entry name" value="GldL_N"/>
    <property type="match status" value="1"/>
</dbReference>
<reference evidence="4 5" key="1">
    <citation type="submission" date="2016-10" db="EMBL/GenBank/DDBJ databases">
        <authorList>
            <person name="de Groot N.N."/>
        </authorList>
    </citation>
    <scope>NUCLEOTIDE SEQUENCE [LARGE SCALE GENOMIC DNA]</scope>
    <source>
        <strain evidence="4 5">DSM 19012</strain>
    </source>
</reference>